<dbReference type="Gene3D" id="2.60.120.10">
    <property type="entry name" value="Jelly Rolls"/>
    <property type="match status" value="1"/>
</dbReference>
<dbReference type="RefSeq" id="WP_090705410.1">
    <property type="nucleotide sequence ID" value="NZ_FNHH01000018.1"/>
</dbReference>
<dbReference type="InterPro" id="IPR018490">
    <property type="entry name" value="cNMP-bd_dom_sf"/>
</dbReference>
<dbReference type="CDD" id="cd00038">
    <property type="entry name" value="CAP_ED"/>
    <property type="match status" value="1"/>
</dbReference>
<dbReference type="Pfam" id="PF00027">
    <property type="entry name" value="cNMP_binding"/>
    <property type="match status" value="1"/>
</dbReference>
<organism evidence="2 3">
    <name type="scientific">Daejeonella rubra</name>
    <dbReference type="NCBI Taxonomy" id="990371"/>
    <lineage>
        <taxon>Bacteria</taxon>
        <taxon>Pseudomonadati</taxon>
        <taxon>Bacteroidota</taxon>
        <taxon>Sphingobacteriia</taxon>
        <taxon>Sphingobacteriales</taxon>
        <taxon>Sphingobacteriaceae</taxon>
        <taxon>Daejeonella</taxon>
    </lineage>
</organism>
<gene>
    <name evidence="2" type="ORF">SAMN05421813_11860</name>
</gene>
<dbReference type="GO" id="GO:0016301">
    <property type="term" value="F:kinase activity"/>
    <property type="evidence" value="ECO:0007669"/>
    <property type="project" value="UniProtKB-KW"/>
</dbReference>
<sequence>MFEVLFSKVEEKITLNEVEKEICRSLFIPKKLRKRQYILQQDDICKNLIFVEKGLLRSYSADEKGNEHILQFAPEGWWIADIYSFFTGENSAYNIDAIEESELLLITNPALEQLYERVPKFERYFRILTQNNMVAMQKRLTSELSSSAEEKYLKLISAYPNIVSRVPQHMIASYLGLTPETLSRIRKRIVS</sequence>
<proteinExistence type="predicted"/>
<dbReference type="OrthoDB" id="1092431at2"/>
<dbReference type="STRING" id="990371.SAMN05421813_11860"/>
<dbReference type="AlphaFoldDB" id="A0A1G9V047"/>
<name>A0A1G9V047_9SPHI</name>
<dbReference type="PROSITE" id="PS50042">
    <property type="entry name" value="CNMP_BINDING_3"/>
    <property type="match status" value="1"/>
</dbReference>
<reference evidence="3" key="1">
    <citation type="submission" date="2016-10" db="EMBL/GenBank/DDBJ databases">
        <authorList>
            <person name="Varghese N."/>
            <person name="Submissions S."/>
        </authorList>
    </citation>
    <scope>NUCLEOTIDE SEQUENCE [LARGE SCALE GENOMIC DNA]</scope>
    <source>
        <strain evidence="3">DSM 24536</strain>
    </source>
</reference>
<keyword evidence="3" id="KW-1185">Reference proteome</keyword>
<dbReference type="EMBL" id="FNHH01000018">
    <property type="protein sequence ID" value="SDM65396.1"/>
    <property type="molecule type" value="Genomic_DNA"/>
</dbReference>
<evidence type="ECO:0000313" key="3">
    <source>
        <dbReference type="Proteomes" id="UP000199226"/>
    </source>
</evidence>
<accession>A0A1G9V047</accession>
<feature type="domain" description="Cyclic nucleotide-binding" evidence="1">
    <location>
        <begin position="5"/>
        <end position="114"/>
    </location>
</feature>
<dbReference type="InterPro" id="IPR014710">
    <property type="entry name" value="RmlC-like_jellyroll"/>
</dbReference>
<dbReference type="Proteomes" id="UP000199226">
    <property type="component" value="Unassembled WGS sequence"/>
</dbReference>
<dbReference type="InterPro" id="IPR000595">
    <property type="entry name" value="cNMP-bd_dom"/>
</dbReference>
<keyword evidence="2" id="KW-0808">Transferase</keyword>
<keyword evidence="2" id="KW-0418">Kinase</keyword>
<dbReference type="SUPFAM" id="SSF51206">
    <property type="entry name" value="cAMP-binding domain-like"/>
    <property type="match status" value="1"/>
</dbReference>
<protein>
    <submittedName>
        <fullName evidence="2">cAMP-binding domain of CRP or a regulatory subunit of cAMP-dependent protein kinases</fullName>
    </submittedName>
</protein>
<evidence type="ECO:0000313" key="2">
    <source>
        <dbReference type="EMBL" id="SDM65396.1"/>
    </source>
</evidence>
<evidence type="ECO:0000259" key="1">
    <source>
        <dbReference type="PROSITE" id="PS50042"/>
    </source>
</evidence>